<evidence type="ECO:0000313" key="8">
    <source>
        <dbReference type="EMBL" id="KAB5595832.1"/>
    </source>
</evidence>
<accession>A0A5N5QVP2</accession>
<dbReference type="Gene3D" id="1.10.10.2030">
    <property type="entry name" value="DNA/RNA-binding protein Kin17, conserved domain"/>
    <property type="match status" value="1"/>
</dbReference>
<comment type="caution">
    <text evidence="8">The sequence shown here is derived from an EMBL/GenBank/DDBJ whole genome shotgun (WGS) entry which is preliminary data.</text>
</comment>
<dbReference type="OrthoDB" id="10250282at2759"/>
<dbReference type="Pfam" id="PF00795">
    <property type="entry name" value="CN_hydrolase"/>
    <property type="match status" value="1"/>
</dbReference>
<keyword evidence="9" id="KW-1185">Reference proteome</keyword>
<dbReference type="AlphaFoldDB" id="A0A5N5QVP2"/>
<keyword evidence="5" id="KW-0862">Zinc</keyword>
<comment type="similarity">
    <text evidence="1">Belongs to the carbon-nitrogen hydrolase superfamily. Nitrilase family.</text>
</comment>
<dbReference type="Proteomes" id="UP000383932">
    <property type="component" value="Unassembled WGS sequence"/>
</dbReference>
<evidence type="ECO:0000259" key="7">
    <source>
        <dbReference type="PROSITE" id="PS50263"/>
    </source>
</evidence>
<dbReference type="InterPro" id="IPR044149">
    <property type="entry name" value="Nitrilases_CHs"/>
</dbReference>
<keyword evidence="3" id="KW-0479">Metal-binding</keyword>
<dbReference type="InterPro" id="IPR036526">
    <property type="entry name" value="C-N_Hydrolase_sf"/>
</dbReference>
<feature type="compositionally biased region" description="Low complexity" evidence="6">
    <location>
        <begin position="213"/>
        <end position="222"/>
    </location>
</feature>
<sequence length="656" mass="72610">MPRAEVGTPKYLANAMKSKGLQKLRWYCQVCQKQCRDENGFKCHTQSEAHLRQMLVVGENAGRHIADYSGQFQSEFIALLSRRFGTKRVMANRVYQEYIQDKHHIHMNATRWVTLAGFCKYMGRSGIAHVDETEKGWFIAWIDNSPKALAKADAARKKERATTSDEQRERNLIAEQIERARELGGQDDDDKAEAIIQGLQRDEGEKLVLSFGTKKQTPPTEETTPEQETKTDDGPSASTSTTVPPLPSIKPTNVFKPGNALKAGGNPLKAGNPLKVGNVFKAASKPTAALSTSEASKKRNMSAAEALIFEEQERKRRRMEKNRPSVNVNMPQKLKVSVVQACTAAYSLDNTLEKLDRLVRLAKERDNAQLCVFPEAFIGGYPRYSTFGAVIGSRTPEGRDEFLRYHSAAITLSSESPGRMRIEAIARAYAIFLVVGVIEKDDYATSAGTLYCTAIFVDPEKGMIGKHRKLMPTASERLVWGQGDGSTMPVLDHEFSVAESAARDNEQPTSVKAKISVTICWENYMPLLRTHYYSKGVQLYCAPTVDSRDVWQSTMTHIALEGRCFVLAACQYAQQKDFPEGHPIPAGMAPDPEAVMIGGGSVITGPLGEVLAGPLRGEEGILTAEIDLDDCVRGKMDLDVVGHYARPDIFKLLVQE</sequence>
<proteinExistence type="inferred from homology"/>
<evidence type="ECO:0000256" key="2">
    <source>
        <dbReference type="ARBA" id="ARBA00008517"/>
    </source>
</evidence>
<dbReference type="CDD" id="cd07564">
    <property type="entry name" value="nitrilases_CHs"/>
    <property type="match status" value="1"/>
</dbReference>
<evidence type="ECO:0000256" key="1">
    <source>
        <dbReference type="ARBA" id="ARBA00008129"/>
    </source>
</evidence>
<dbReference type="PANTHER" id="PTHR46044">
    <property type="entry name" value="NITRILASE"/>
    <property type="match status" value="1"/>
</dbReference>
<dbReference type="InterPro" id="IPR038254">
    <property type="entry name" value="KIN17_WH-like_sf"/>
</dbReference>
<dbReference type="EMBL" id="SSOP01000005">
    <property type="protein sequence ID" value="KAB5595832.1"/>
    <property type="molecule type" value="Genomic_DNA"/>
</dbReference>
<dbReference type="FunFam" id="1.10.10.2030:FF:000001">
    <property type="entry name" value="DNA/RNA-binding protein KIN17, putative"/>
    <property type="match status" value="1"/>
</dbReference>
<evidence type="ECO:0000256" key="3">
    <source>
        <dbReference type="ARBA" id="ARBA00022723"/>
    </source>
</evidence>
<evidence type="ECO:0000256" key="5">
    <source>
        <dbReference type="ARBA" id="ARBA00022833"/>
    </source>
</evidence>
<dbReference type="Pfam" id="PF10357">
    <property type="entry name" value="WH_KIN17"/>
    <property type="match status" value="1"/>
</dbReference>
<dbReference type="SUPFAM" id="SSF57667">
    <property type="entry name" value="beta-beta-alpha zinc fingers"/>
    <property type="match status" value="1"/>
</dbReference>
<dbReference type="Pfam" id="PF25095">
    <property type="entry name" value="C2H2-zf_KIN17"/>
    <property type="match status" value="1"/>
</dbReference>
<evidence type="ECO:0000313" key="9">
    <source>
        <dbReference type="Proteomes" id="UP000383932"/>
    </source>
</evidence>
<dbReference type="Gene3D" id="3.60.110.10">
    <property type="entry name" value="Carbon-nitrogen hydrolase"/>
    <property type="match status" value="1"/>
</dbReference>
<dbReference type="GO" id="GO:0008270">
    <property type="term" value="F:zinc ion binding"/>
    <property type="evidence" value="ECO:0007669"/>
    <property type="project" value="UniProtKB-KW"/>
</dbReference>
<gene>
    <name evidence="8" type="ORF">CTheo_596</name>
</gene>
<dbReference type="SUPFAM" id="SSF56317">
    <property type="entry name" value="Carbon-nitrogen hydrolase"/>
    <property type="match status" value="1"/>
</dbReference>
<reference evidence="8 9" key="1">
    <citation type="journal article" date="2019" name="Fungal Biol. Biotechnol.">
        <title>Draft genome sequence of fastidious pathogen Ceratobasidium theobromae, which causes vascular-streak dieback in Theobroma cacao.</title>
        <authorList>
            <person name="Ali S.S."/>
            <person name="Asman A."/>
            <person name="Shao J."/>
            <person name="Firmansyah A.P."/>
            <person name="Susilo A.W."/>
            <person name="Rosmana A."/>
            <person name="McMahon P."/>
            <person name="Junaid M."/>
            <person name="Guest D."/>
            <person name="Kheng T.Y."/>
            <person name="Meinhardt L.W."/>
            <person name="Bailey B.A."/>
        </authorList>
    </citation>
    <scope>NUCLEOTIDE SEQUENCE [LARGE SCALE GENOMIC DNA]</scope>
    <source>
        <strain evidence="8 9">CT2</strain>
    </source>
</reference>
<evidence type="ECO:0000256" key="4">
    <source>
        <dbReference type="ARBA" id="ARBA00022771"/>
    </source>
</evidence>
<name>A0A5N5QVP2_9AGAM</name>
<dbReference type="GO" id="GO:0003824">
    <property type="term" value="F:catalytic activity"/>
    <property type="evidence" value="ECO:0007669"/>
    <property type="project" value="InterPro"/>
</dbReference>
<feature type="region of interest" description="Disordered" evidence="6">
    <location>
        <begin position="209"/>
        <end position="253"/>
    </location>
</feature>
<organism evidence="8 9">
    <name type="scientific">Ceratobasidium theobromae</name>
    <dbReference type="NCBI Taxonomy" id="1582974"/>
    <lineage>
        <taxon>Eukaryota</taxon>
        <taxon>Fungi</taxon>
        <taxon>Dikarya</taxon>
        <taxon>Basidiomycota</taxon>
        <taxon>Agaricomycotina</taxon>
        <taxon>Agaricomycetes</taxon>
        <taxon>Cantharellales</taxon>
        <taxon>Ceratobasidiaceae</taxon>
        <taxon>Ceratobasidium</taxon>
    </lineage>
</organism>
<dbReference type="PANTHER" id="PTHR46044:SF1">
    <property type="entry name" value="CN HYDROLASE DOMAIN-CONTAINING PROTEIN"/>
    <property type="match status" value="1"/>
</dbReference>
<dbReference type="InterPro" id="IPR003010">
    <property type="entry name" value="C-N_Hydrolase"/>
</dbReference>
<dbReference type="PROSITE" id="PS50263">
    <property type="entry name" value="CN_HYDROLASE"/>
    <property type="match status" value="1"/>
</dbReference>
<comment type="similarity">
    <text evidence="2">Belongs to the KIN17 family.</text>
</comment>
<dbReference type="SMART" id="SM01253">
    <property type="entry name" value="Kin17_mid"/>
    <property type="match status" value="1"/>
</dbReference>
<keyword evidence="4" id="KW-0863">Zinc-finger</keyword>
<dbReference type="InterPro" id="IPR036236">
    <property type="entry name" value="Znf_C2H2_sf"/>
</dbReference>
<feature type="domain" description="CN hydrolase" evidence="7">
    <location>
        <begin position="334"/>
        <end position="628"/>
    </location>
</feature>
<dbReference type="InterPro" id="IPR019447">
    <property type="entry name" value="DNA/RNA-bd_Kin17_WH-like_dom"/>
</dbReference>
<evidence type="ECO:0000256" key="6">
    <source>
        <dbReference type="SAM" id="MobiDB-lite"/>
    </source>
</evidence>
<dbReference type="InterPro" id="IPR056767">
    <property type="entry name" value="C2H2-Znf_KIN17"/>
</dbReference>
<protein>
    <submittedName>
        <fullName evidence="8">Nitrilase</fullName>
    </submittedName>
</protein>